<dbReference type="EMBL" id="AVOT02054042">
    <property type="protein sequence ID" value="MBW0548781.1"/>
    <property type="molecule type" value="Genomic_DNA"/>
</dbReference>
<evidence type="ECO:0000313" key="3">
    <source>
        <dbReference type="Proteomes" id="UP000765509"/>
    </source>
</evidence>
<evidence type="ECO:0000313" key="2">
    <source>
        <dbReference type="EMBL" id="MBW0548781.1"/>
    </source>
</evidence>
<reference evidence="2" key="1">
    <citation type="submission" date="2021-03" db="EMBL/GenBank/DDBJ databases">
        <title>Draft genome sequence of rust myrtle Austropuccinia psidii MF-1, a brazilian biotype.</title>
        <authorList>
            <person name="Quecine M.C."/>
            <person name="Pachon D.M.R."/>
            <person name="Bonatelli M.L."/>
            <person name="Correr F.H."/>
            <person name="Franceschini L.M."/>
            <person name="Leite T.F."/>
            <person name="Margarido G.R.A."/>
            <person name="Almeida C.A."/>
            <person name="Ferrarezi J.A."/>
            <person name="Labate C.A."/>
        </authorList>
    </citation>
    <scope>NUCLEOTIDE SEQUENCE</scope>
    <source>
        <strain evidence="2">MF-1</strain>
    </source>
</reference>
<dbReference type="AlphaFoldDB" id="A0A9Q3P704"/>
<feature type="compositionally biased region" description="Polar residues" evidence="1">
    <location>
        <begin position="97"/>
        <end position="111"/>
    </location>
</feature>
<evidence type="ECO:0000256" key="1">
    <source>
        <dbReference type="SAM" id="MobiDB-lite"/>
    </source>
</evidence>
<comment type="caution">
    <text evidence="2">The sequence shown here is derived from an EMBL/GenBank/DDBJ whole genome shotgun (WGS) entry which is preliminary data.</text>
</comment>
<sequence length="182" mass="21071">MSKPEDWKDMDEVLQLHHLLKDLFQWRMEIKRFNLASDLEELKAGCHMIYLEQIPFKYLMVIAKGLDPKRQFKILEEREARTRDNQATVQEIEGKLNPTQNTVIPSGSQGVNKPDSPVASHHSGTNRSVTKCHHSSQSQVGSRRRQGSKVKNKNSFNQRQKDSDLMIQKILDLVKEVHKSQK</sequence>
<proteinExistence type="predicted"/>
<protein>
    <submittedName>
        <fullName evidence="2">Uncharacterized protein</fullName>
    </submittedName>
</protein>
<keyword evidence="3" id="KW-1185">Reference proteome</keyword>
<name>A0A9Q3P704_9BASI</name>
<feature type="compositionally biased region" description="Basic residues" evidence="1">
    <location>
        <begin position="142"/>
        <end position="152"/>
    </location>
</feature>
<accession>A0A9Q3P704</accession>
<feature type="region of interest" description="Disordered" evidence="1">
    <location>
        <begin position="83"/>
        <end position="163"/>
    </location>
</feature>
<dbReference type="Proteomes" id="UP000765509">
    <property type="component" value="Unassembled WGS sequence"/>
</dbReference>
<organism evidence="2 3">
    <name type="scientific">Austropuccinia psidii MF-1</name>
    <dbReference type="NCBI Taxonomy" id="1389203"/>
    <lineage>
        <taxon>Eukaryota</taxon>
        <taxon>Fungi</taxon>
        <taxon>Dikarya</taxon>
        <taxon>Basidiomycota</taxon>
        <taxon>Pucciniomycotina</taxon>
        <taxon>Pucciniomycetes</taxon>
        <taxon>Pucciniales</taxon>
        <taxon>Sphaerophragmiaceae</taxon>
        <taxon>Austropuccinia</taxon>
    </lineage>
</organism>
<gene>
    <name evidence="2" type="ORF">O181_088496</name>
</gene>